<keyword evidence="3 9" id="KW-0813">Transport</keyword>
<feature type="transmembrane region" description="Helical" evidence="9">
    <location>
        <begin position="357"/>
        <end position="377"/>
    </location>
</feature>
<dbReference type="Proteomes" id="UP000177583">
    <property type="component" value="Unassembled WGS sequence"/>
</dbReference>
<dbReference type="NCBIfam" id="TIGR00400">
    <property type="entry name" value="mgtE"/>
    <property type="match status" value="1"/>
</dbReference>
<gene>
    <name evidence="11" type="ORF">A2557_07285</name>
</gene>
<dbReference type="Gene3D" id="1.10.357.20">
    <property type="entry name" value="SLC41 divalent cation transporters, integral membrane domain"/>
    <property type="match status" value="1"/>
</dbReference>
<comment type="function">
    <text evidence="9">Acts as a magnesium transporter.</text>
</comment>
<keyword evidence="4 9" id="KW-0812">Transmembrane</keyword>
<protein>
    <recommendedName>
        <fullName evidence="9">Magnesium transporter MgtE</fullName>
    </recommendedName>
</protein>
<dbReference type="Pfam" id="PF00571">
    <property type="entry name" value="CBS"/>
    <property type="match status" value="2"/>
</dbReference>
<organism evidence="11 12">
    <name type="scientific">Candidatus Lambdaproteobacteria bacterium RIFOXYD2_FULL_56_26</name>
    <dbReference type="NCBI Taxonomy" id="1817773"/>
    <lineage>
        <taxon>Bacteria</taxon>
        <taxon>Pseudomonadati</taxon>
        <taxon>Pseudomonadota</taxon>
        <taxon>Candidatus Lambdaproteobacteria</taxon>
    </lineage>
</organism>
<feature type="domain" description="CBS" evidence="10">
    <location>
        <begin position="202"/>
        <end position="260"/>
    </location>
</feature>
<dbReference type="SMART" id="SM00924">
    <property type="entry name" value="MgtE_N"/>
    <property type="match status" value="1"/>
</dbReference>
<feature type="transmembrane region" description="Helical" evidence="9">
    <location>
        <begin position="316"/>
        <end position="336"/>
    </location>
</feature>
<evidence type="ECO:0000313" key="12">
    <source>
        <dbReference type="Proteomes" id="UP000177583"/>
    </source>
</evidence>
<keyword evidence="7 9" id="KW-0472">Membrane</keyword>
<evidence type="ECO:0000256" key="6">
    <source>
        <dbReference type="ARBA" id="ARBA00022989"/>
    </source>
</evidence>
<comment type="caution">
    <text evidence="11">The sequence shown here is derived from an EMBL/GenBank/DDBJ whole genome shotgun (WGS) entry which is preliminary data.</text>
</comment>
<dbReference type="Pfam" id="PF03448">
    <property type="entry name" value="MgtE_N"/>
    <property type="match status" value="1"/>
</dbReference>
<evidence type="ECO:0000256" key="2">
    <source>
        <dbReference type="ARBA" id="ARBA00009749"/>
    </source>
</evidence>
<feature type="transmembrane region" description="Helical" evidence="9">
    <location>
        <begin position="383"/>
        <end position="406"/>
    </location>
</feature>
<keyword evidence="5 9" id="KW-0460">Magnesium</keyword>
<comment type="subunit">
    <text evidence="9">Homodimer.</text>
</comment>
<keyword evidence="8" id="KW-0129">CBS domain</keyword>
<dbReference type="InterPro" id="IPR006667">
    <property type="entry name" value="SLC41_membr_dom"/>
</dbReference>
<dbReference type="Gene3D" id="3.10.580.10">
    <property type="entry name" value="CBS-domain"/>
    <property type="match status" value="1"/>
</dbReference>
<dbReference type="Pfam" id="PF01769">
    <property type="entry name" value="MgtE"/>
    <property type="match status" value="1"/>
</dbReference>
<evidence type="ECO:0000256" key="4">
    <source>
        <dbReference type="ARBA" id="ARBA00022692"/>
    </source>
</evidence>
<comment type="subcellular location">
    <subcellularLocation>
        <location evidence="9">Cell membrane</location>
        <topology evidence="9">Multi-pass membrane protein</topology>
    </subcellularLocation>
    <subcellularLocation>
        <location evidence="1">Membrane</location>
        <topology evidence="1">Multi-pass membrane protein</topology>
    </subcellularLocation>
</comment>
<dbReference type="CDD" id="cd04606">
    <property type="entry name" value="CBS_pair_Mg_transporter"/>
    <property type="match status" value="1"/>
</dbReference>
<dbReference type="SUPFAM" id="SSF54631">
    <property type="entry name" value="CBS-domain pair"/>
    <property type="match status" value="1"/>
</dbReference>
<keyword evidence="6 9" id="KW-1133">Transmembrane helix</keyword>
<evidence type="ECO:0000313" key="11">
    <source>
        <dbReference type="EMBL" id="OGH04781.1"/>
    </source>
</evidence>
<evidence type="ECO:0000256" key="9">
    <source>
        <dbReference type="RuleBase" id="RU362011"/>
    </source>
</evidence>
<dbReference type="InterPro" id="IPR000644">
    <property type="entry name" value="CBS_dom"/>
</dbReference>
<name>A0A1F6H316_9PROT</name>
<dbReference type="PANTHER" id="PTHR43773">
    <property type="entry name" value="MAGNESIUM TRANSPORTER MGTE"/>
    <property type="match status" value="1"/>
</dbReference>
<dbReference type="PANTHER" id="PTHR43773:SF1">
    <property type="entry name" value="MAGNESIUM TRANSPORTER MGTE"/>
    <property type="match status" value="1"/>
</dbReference>
<dbReference type="Gene3D" id="1.25.60.10">
    <property type="entry name" value="MgtE N-terminal domain-like"/>
    <property type="match status" value="1"/>
</dbReference>
<evidence type="ECO:0000259" key="10">
    <source>
        <dbReference type="PROSITE" id="PS51371"/>
    </source>
</evidence>
<dbReference type="InterPro" id="IPR006668">
    <property type="entry name" value="Mg_transptr_MgtE_intracell_dom"/>
</dbReference>
<dbReference type="GO" id="GO:0015095">
    <property type="term" value="F:magnesium ion transmembrane transporter activity"/>
    <property type="evidence" value="ECO:0007669"/>
    <property type="project" value="UniProtKB-UniRule"/>
</dbReference>
<dbReference type="GO" id="GO:0046872">
    <property type="term" value="F:metal ion binding"/>
    <property type="evidence" value="ECO:0007669"/>
    <property type="project" value="UniProtKB-KW"/>
</dbReference>
<dbReference type="InterPro" id="IPR036739">
    <property type="entry name" value="SLC41_membr_dom_sf"/>
</dbReference>
<proteinExistence type="inferred from homology"/>
<dbReference type="InterPro" id="IPR046342">
    <property type="entry name" value="CBS_dom_sf"/>
</dbReference>
<keyword evidence="9" id="KW-0479">Metal-binding</keyword>
<dbReference type="AlphaFoldDB" id="A0A1F6H316"/>
<dbReference type="InterPro" id="IPR006669">
    <property type="entry name" value="MgtE_transporter"/>
</dbReference>
<evidence type="ECO:0000256" key="8">
    <source>
        <dbReference type="PROSITE-ProRule" id="PRU00703"/>
    </source>
</evidence>
<dbReference type="SUPFAM" id="SSF158791">
    <property type="entry name" value="MgtE N-terminal domain-like"/>
    <property type="match status" value="1"/>
</dbReference>
<comment type="caution">
    <text evidence="9">Lacks conserved residue(s) required for the propagation of feature annotation.</text>
</comment>
<evidence type="ECO:0000256" key="1">
    <source>
        <dbReference type="ARBA" id="ARBA00004141"/>
    </source>
</evidence>
<dbReference type="SMART" id="SM00116">
    <property type="entry name" value="CBS"/>
    <property type="match status" value="2"/>
</dbReference>
<evidence type="ECO:0000256" key="5">
    <source>
        <dbReference type="ARBA" id="ARBA00022842"/>
    </source>
</evidence>
<keyword evidence="9" id="KW-1003">Cell membrane</keyword>
<dbReference type="SUPFAM" id="SSF161093">
    <property type="entry name" value="MgtE membrane domain-like"/>
    <property type="match status" value="1"/>
</dbReference>
<evidence type="ECO:0000256" key="7">
    <source>
        <dbReference type="ARBA" id="ARBA00023136"/>
    </source>
</evidence>
<evidence type="ECO:0000256" key="3">
    <source>
        <dbReference type="ARBA" id="ARBA00022448"/>
    </source>
</evidence>
<feature type="transmembrane region" description="Helical" evidence="9">
    <location>
        <begin position="286"/>
        <end position="304"/>
    </location>
</feature>
<comment type="similarity">
    <text evidence="2 9">Belongs to the SLC41A transporter family.</text>
</comment>
<accession>A0A1F6H316</accession>
<dbReference type="PROSITE" id="PS51371">
    <property type="entry name" value="CBS"/>
    <property type="match status" value="2"/>
</dbReference>
<feature type="domain" description="CBS" evidence="10">
    <location>
        <begin position="139"/>
        <end position="200"/>
    </location>
</feature>
<dbReference type="EMBL" id="MFNF01000001">
    <property type="protein sequence ID" value="OGH04781.1"/>
    <property type="molecule type" value="Genomic_DNA"/>
</dbReference>
<reference evidence="11 12" key="1">
    <citation type="journal article" date="2016" name="Nat. Commun.">
        <title>Thousands of microbial genomes shed light on interconnected biogeochemical processes in an aquifer system.</title>
        <authorList>
            <person name="Anantharaman K."/>
            <person name="Brown C.T."/>
            <person name="Hug L.A."/>
            <person name="Sharon I."/>
            <person name="Castelle C.J."/>
            <person name="Probst A.J."/>
            <person name="Thomas B.C."/>
            <person name="Singh A."/>
            <person name="Wilkins M.J."/>
            <person name="Karaoz U."/>
            <person name="Brodie E.L."/>
            <person name="Williams K.H."/>
            <person name="Hubbard S.S."/>
            <person name="Banfield J.F."/>
        </authorList>
    </citation>
    <scope>NUCLEOTIDE SEQUENCE [LARGE SCALE GENOMIC DNA]</scope>
</reference>
<dbReference type="InterPro" id="IPR038076">
    <property type="entry name" value="MgtE_N_sf"/>
</dbReference>
<dbReference type="GO" id="GO:0005886">
    <property type="term" value="C:plasma membrane"/>
    <property type="evidence" value="ECO:0007669"/>
    <property type="project" value="UniProtKB-SubCell"/>
</dbReference>
<sequence>MHSQFDLDLEKLEEFLEGEKIDRVKDFLKDRHPSDVAYLTNHIAPAYRHMLVPLIKKRSDLDEIVYRLNPDLVKELVLTMQATEVGQLFDLLDSDDAVKVLDDLPEELVEWVMLQMPKKDSQELDFLMHYEEDQAGRIMSTEYFAVHEEATVFDAFTAIRQSGESDMIYTIYVIDDRRHLVGVFSLRELLSKPNHLKVREFMNEQVVSVKDTDEQESVSLVVERLGLSVVPVVNSHLQLVGIVTLDDVLRVIRSVTTEDIMRLAGTTEEEYSHPSPLRSFLRRMPWLLVSFFGGMITIQTNLYFSSKVPHLELLAFVTIIAGMGGNIASQSSTIVVRGLATGKILTSELWEVMAREVVTGLFLGMFFGALLGAVASFEFIEMAVIGVSVAVGMVFSMLIAAFVGTLMPMLFQKAQIDPAIATGPFVSTTIDNLGLLGYYSSTLLILRMIA</sequence>